<reference evidence="1" key="1">
    <citation type="submission" date="2016-04" db="EMBL/GenBank/DDBJ databases">
        <authorList>
            <person name="Nguyen H.D."/>
            <person name="Samba Siva P."/>
            <person name="Cullis J."/>
            <person name="Levesque C.A."/>
            <person name="Hambleton S."/>
        </authorList>
    </citation>
    <scope>NUCLEOTIDE SEQUENCE</scope>
    <source>
        <strain evidence="1">DAOMC 236416</strain>
    </source>
</reference>
<proteinExistence type="predicted"/>
<dbReference type="EMBL" id="LWDF02000228">
    <property type="protein sequence ID" value="KAE8251869.1"/>
    <property type="molecule type" value="Genomic_DNA"/>
</dbReference>
<comment type="caution">
    <text evidence="1">The sequence shown here is derived from an EMBL/GenBank/DDBJ whole genome shotgun (WGS) entry which is preliminary data.</text>
</comment>
<evidence type="ECO:0000313" key="2">
    <source>
        <dbReference type="Proteomes" id="UP000077521"/>
    </source>
</evidence>
<dbReference type="PANTHER" id="PTHR31973:SF187">
    <property type="entry name" value="MUTATOR TRANSPOSASE MUDRA PROTEIN"/>
    <property type="match status" value="1"/>
</dbReference>
<dbReference type="InterPro" id="IPR018289">
    <property type="entry name" value="MULE_transposase_dom"/>
</dbReference>
<dbReference type="Proteomes" id="UP000077521">
    <property type="component" value="Unassembled WGS sequence"/>
</dbReference>
<organism evidence="1 2">
    <name type="scientific">Tilletia indica</name>
    <dbReference type="NCBI Taxonomy" id="43049"/>
    <lineage>
        <taxon>Eukaryota</taxon>
        <taxon>Fungi</taxon>
        <taxon>Dikarya</taxon>
        <taxon>Basidiomycota</taxon>
        <taxon>Ustilaginomycotina</taxon>
        <taxon>Exobasidiomycetes</taxon>
        <taxon>Tilletiales</taxon>
        <taxon>Tilletiaceae</taxon>
        <taxon>Tilletia</taxon>
    </lineage>
</organism>
<dbReference type="Pfam" id="PF10551">
    <property type="entry name" value="MULE"/>
    <property type="match status" value="1"/>
</dbReference>
<dbReference type="PROSITE" id="PS50966">
    <property type="entry name" value="ZF_SWIM"/>
    <property type="match status" value="1"/>
</dbReference>
<dbReference type="PANTHER" id="PTHR31973">
    <property type="entry name" value="POLYPROTEIN, PUTATIVE-RELATED"/>
    <property type="match status" value="1"/>
</dbReference>
<protein>
    <submittedName>
        <fullName evidence="1">Uncharacterized protein</fullName>
    </submittedName>
</protein>
<gene>
    <name evidence="1" type="ORF">A4X13_0g3809</name>
</gene>
<keyword evidence="2" id="KW-1185">Reference proteome</keyword>
<dbReference type="GO" id="GO:0008270">
    <property type="term" value="F:zinc ion binding"/>
    <property type="evidence" value="ECO:0007669"/>
    <property type="project" value="InterPro"/>
</dbReference>
<reference evidence="1" key="2">
    <citation type="journal article" date="2019" name="IMA Fungus">
        <title>Genome sequencing and comparison of five Tilletia species to identify candidate genes for the detection of regulated species infecting wheat.</title>
        <authorList>
            <person name="Nguyen H.D.T."/>
            <person name="Sultana T."/>
            <person name="Kesanakurti P."/>
            <person name="Hambleton S."/>
        </authorList>
    </citation>
    <scope>NUCLEOTIDE SEQUENCE</scope>
    <source>
        <strain evidence="1">DAOMC 236416</strain>
    </source>
</reference>
<dbReference type="AlphaFoldDB" id="A0A177TGK2"/>
<name>A0A177TGK2_9BASI</name>
<accession>A0A177TGK2</accession>
<dbReference type="InterPro" id="IPR007527">
    <property type="entry name" value="Znf_SWIM"/>
</dbReference>
<sequence length="394" mass="43630">MSVDYKTTDAQVAAQLKQSFGIAIKQNTINKARNAIIGSAKLSQEAEFQYIEAWLTRVAEKDPGAIVEHHTEGGTFSPTIDVDSNLVILAWALVPTESQDTWEWFLAKLLSAVSSLGLSSSTIISDRQKGLLAAIKKVLPDTIEGFCCWHLAENVKKHYGEEARRLFWPLVYAQTKTKFDTCMNALRECKPGAAEYLSDNAVPHKFWASYVFPGPRFDHVTSNLSEIANSALRQHRELPPLQIMSGIYEHEMSAFHERAQAASLWKQSLAPHPHGLLLTAIELARRMNAAPASALTGLVTSSSGKTFEVKLAENPAQGLSSCTCGFPGLMLLPCPHLCCLATVLKRDASEYAWSYWKTVQWRNTYEIPYTPISRDNLVANEVQAPSSVSNYTIV</sequence>
<evidence type="ECO:0000313" key="1">
    <source>
        <dbReference type="EMBL" id="KAE8251869.1"/>
    </source>
</evidence>